<evidence type="ECO:0000313" key="2">
    <source>
        <dbReference type="Proteomes" id="UP000075243"/>
    </source>
</evidence>
<name>A0A151TME7_CAJCA</name>
<dbReference type="Proteomes" id="UP000075243">
    <property type="component" value="Chromosome 4"/>
</dbReference>
<evidence type="ECO:0008006" key="3">
    <source>
        <dbReference type="Google" id="ProtNLM"/>
    </source>
</evidence>
<keyword evidence="2" id="KW-1185">Reference proteome</keyword>
<reference evidence="1 2" key="1">
    <citation type="journal article" date="2012" name="Nat. Biotechnol.">
        <title>Draft genome sequence of pigeonpea (Cajanus cajan), an orphan legume crop of resource-poor farmers.</title>
        <authorList>
            <person name="Varshney R.K."/>
            <person name="Chen W."/>
            <person name="Li Y."/>
            <person name="Bharti A.K."/>
            <person name="Saxena R.K."/>
            <person name="Schlueter J.A."/>
            <person name="Donoghue M.T."/>
            <person name="Azam S."/>
            <person name="Fan G."/>
            <person name="Whaley A.M."/>
            <person name="Farmer A.D."/>
            <person name="Sheridan J."/>
            <person name="Iwata A."/>
            <person name="Tuteja R."/>
            <person name="Penmetsa R.V."/>
            <person name="Wu W."/>
            <person name="Upadhyaya H.D."/>
            <person name="Yang S.P."/>
            <person name="Shah T."/>
            <person name="Saxena K.B."/>
            <person name="Michael T."/>
            <person name="McCombie W.R."/>
            <person name="Yang B."/>
            <person name="Zhang G."/>
            <person name="Yang H."/>
            <person name="Wang J."/>
            <person name="Spillane C."/>
            <person name="Cook D.R."/>
            <person name="May G.D."/>
            <person name="Xu X."/>
            <person name="Jackson S.A."/>
        </authorList>
    </citation>
    <scope>NUCLEOTIDE SEQUENCE [LARGE SCALE GENOMIC DNA]</scope>
    <source>
        <strain evidence="2">cv. Asha</strain>
    </source>
</reference>
<organism evidence="1 2">
    <name type="scientific">Cajanus cajan</name>
    <name type="common">Pigeon pea</name>
    <name type="synonym">Cajanus indicus</name>
    <dbReference type="NCBI Taxonomy" id="3821"/>
    <lineage>
        <taxon>Eukaryota</taxon>
        <taxon>Viridiplantae</taxon>
        <taxon>Streptophyta</taxon>
        <taxon>Embryophyta</taxon>
        <taxon>Tracheophyta</taxon>
        <taxon>Spermatophyta</taxon>
        <taxon>Magnoliopsida</taxon>
        <taxon>eudicotyledons</taxon>
        <taxon>Gunneridae</taxon>
        <taxon>Pentapetalae</taxon>
        <taxon>rosids</taxon>
        <taxon>fabids</taxon>
        <taxon>Fabales</taxon>
        <taxon>Fabaceae</taxon>
        <taxon>Papilionoideae</taxon>
        <taxon>50 kb inversion clade</taxon>
        <taxon>NPAAA clade</taxon>
        <taxon>indigoferoid/millettioid clade</taxon>
        <taxon>Phaseoleae</taxon>
        <taxon>Cajanus</taxon>
    </lineage>
</organism>
<dbReference type="Gramene" id="C.cajan_21212.t">
    <property type="protein sequence ID" value="C.cajan_21212.t.cds1"/>
    <property type="gene ID" value="C.cajan_21212"/>
</dbReference>
<evidence type="ECO:0000313" key="1">
    <source>
        <dbReference type="EMBL" id="KYP68221.1"/>
    </source>
</evidence>
<accession>A0A151TME7</accession>
<proteinExistence type="predicted"/>
<dbReference type="EMBL" id="CM003606">
    <property type="protein sequence ID" value="KYP68221.1"/>
    <property type="molecule type" value="Genomic_DNA"/>
</dbReference>
<gene>
    <name evidence="1" type="ORF">KK1_021841</name>
</gene>
<dbReference type="AlphaFoldDB" id="A0A151TME7"/>
<sequence>MFMRMIVTGSIKTTLPKIGITKDFTGFVEKHSQTVDRSLVGILMKTLTIMKFDGSRIIHEHVIEMTNIVARLKSFGMAVNENFLGNVMFSCGINV</sequence>
<protein>
    <recommendedName>
        <fullName evidence="3">Retrovirus-related Pol polyprotein from transposon TNT 1-94</fullName>
    </recommendedName>
</protein>